<feature type="compositionally biased region" description="Basic and acidic residues" evidence="1">
    <location>
        <begin position="1"/>
        <end position="18"/>
    </location>
</feature>
<accession>A0A9P8JQJ3</accession>
<evidence type="ECO:0000313" key="2">
    <source>
        <dbReference type="EMBL" id="KAG9971673.1"/>
    </source>
</evidence>
<feature type="region of interest" description="Disordered" evidence="1">
    <location>
        <begin position="63"/>
        <end position="82"/>
    </location>
</feature>
<feature type="region of interest" description="Disordered" evidence="1">
    <location>
        <begin position="137"/>
        <end position="157"/>
    </location>
</feature>
<keyword evidence="3" id="KW-1185">Reference proteome</keyword>
<sequence>MSSNGKPEEQQQKKHEPGKFQVNAMMEALEVLIQSYEELQVSAASKKREAQQKMKESFEKLEDTFDEFIQRPPPTSVKPEELQQIHDTIRGHIRDLRRSAGFPEYDIQLVQQRVLEDLQAMFPRPVAVEKAQAVGQAQMLKNADDKASKSPSSDHSF</sequence>
<feature type="region of interest" description="Disordered" evidence="1">
    <location>
        <begin position="1"/>
        <end position="21"/>
    </location>
</feature>
<comment type="caution">
    <text evidence="2">The sequence shown here is derived from an EMBL/GenBank/DDBJ whole genome shotgun (WGS) entry which is preliminary data.</text>
</comment>
<feature type="non-terminal residue" evidence="2">
    <location>
        <position position="157"/>
    </location>
</feature>
<protein>
    <submittedName>
        <fullName evidence="2">Uncharacterized protein</fullName>
    </submittedName>
</protein>
<gene>
    <name evidence="2" type="ORF">KCU98_g13735</name>
</gene>
<dbReference type="AlphaFoldDB" id="A0A9P8JQJ3"/>
<name>A0A9P8JQJ3_AURME</name>
<dbReference type="Proteomes" id="UP000729357">
    <property type="component" value="Unassembled WGS sequence"/>
</dbReference>
<evidence type="ECO:0000313" key="3">
    <source>
        <dbReference type="Proteomes" id="UP000729357"/>
    </source>
</evidence>
<dbReference type="EMBL" id="JAHFXS010002579">
    <property type="protein sequence ID" value="KAG9971673.1"/>
    <property type="molecule type" value="Genomic_DNA"/>
</dbReference>
<organism evidence="2 3">
    <name type="scientific">Aureobasidium melanogenum</name>
    <name type="common">Aureobasidium pullulans var. melanogenum</name>
    <dbReference type="NCBI Taxonomy" id="46634"/>
    <lineage>
        <taxon>Eukaryota</taxon>
        <taxon>Fungi</taxon>
        <taxon>Dikarya</taxon>
        <taxon>Ascomycota</taxon>
        <taxon>Pezizomycotina</taxon>
        <taxon>Dothideomycetes</taxon>
        <taxon>Dothideomycetidae</taxon>
        <taxon>Dothideales</taxon>
        <taxon>Saccotheciaceae</taxon>
        <taxon>Aureobasidium</taxon>
    </lineage>
</organism>
<reference evidence="2" key="2">
    <citation type="submission" date="2021-08" db="EMBL/GenBank/DDBJ databases">
        <authorList>
            <person name="Gostincar C."/>
            <person name="Sun X."/>
            <person name="Song Z."/>
            <person name="Gunde-Cimerman N."/>
        </authorList>
    </citation>
    <scope>NUCLEOTIDE SEQUENCE</scope>
    <source>
        <strain evidence="2">EXF-9298</strain>
    </source>
</reference>
<reference evidence="2" key="1">
    <citation type="journal article" date="2021" name="J Fungi (Basel)">
        <title>Virulence traits and population genomics of the black yeast Aureobasidium melanogenum.</title>
        <authorList>
            <person name="Cernosa A."/>
            <person name="Sun X."/>
            <person name="Gostincar C."/>
            <person name="Fang C."/>
            <person name="Gunde-Cimerman N."/>
            <person name="Song Z."/>
        </authorList>
    </citation>
    <scope>NUCLEOTIDE SEQUENCE</scope>
    <source>
        <strain evidence="2">EXF-9298</strain>
    </source>
</reference>
<proteinExistence type="predicted"/>
<evidence type="ECO:0000256" key="1">
    <source>
        <dbReference type="SAM" id="MobiDB-lite"/>
    </source>
</evidence>